<evidence type="ECO:0000313" key="1">
    <source>
        <dbReference type="EMBL" id="CAG1984822.1"/>
    </source>
</evidence>
<organism evidence="1 3">
    <name type="scientific">Gibberella zeae</name>
    <name type="common">Wheat head blight fungus</name>
    <name type="synonym">Fusarium graminearum</name>
    <dbReference type="NCBI Taxonomy" id="5518"/>
    <lineage>
        <taxon>Eukaryota</taxon>
        <taxon>Fungi</taxon>
        <taxon>Dikarya</taxon>
        <taxon>Ascomycota</taxon>
        <taxon>Pezizomycotina</taxon>
        <taxon>Sordariomycetes</taxon>
        <taxon>Hypocreomycetidae</taxon>
        <taxon>Hypocreales</taxon>
        <taxon>Nectriaceae</taxon>
        <taxon>Fusarium</taxon>
    </lineage>
</organism>
<reference evidence="2" key="1">
    <citation type="submission" date="2019-04" db="EMBL/GenBank/DDBJ databases">
        <authorList>
            <person name="Melise S."/>
            <person name="Noan J."/>
            <person name="Okalmin O."/>
        </authorList>
    </citation>
    <scope>NUCLEOTIDE SEQUENCE</scope>
    <source>
        <strain evidence="2">FN9</strain>
    </source>
</reference>
<dbReference type="EMBL" id="CAAKMV010000142">
    <property type="protein sequence ID" value="VIO60169.1"/>
    <property type="molecule type" value="Genomic_DNA"/>
</dbReference>
<evidence type="ECO:0000313" key="3">
    <source>
        <dbReference type="Proteomes" id="UP000746612"/>
    </source>
</evidence>
<gene>
    <name evidence="2" type="ORF">FUG_LOCUS386987</name>
    <name evidence="1" type="ORF">MDCFG202_LOCUS259797</name>
</gene>
<proteinExistence type="predicted"/>
<protein>
    <submittedName>
        <fullName evidence="1">Uncharacterized protein</fullName>
    </submittedName>
</protein>
<dbReference type="Proteomes" id="UP000746612">
    <property type="component" value="Unassembled WGS sequence"/>
</dbReference>
<dbReference type="AlphaFoldDB" id="A0A4U9F9K8"/>
<evidence type="ECO:0000313" key="2">
    <source>
        <dbReference type="EMBL" id="VIO60169.1"/>
    </source>
</evidence>
<accession>A0A4U9F9K8</accession>
<name>A0A4U9F9K8_GIBZA</name>
<dbReference type="EMBL" id="CAJPIJ010000134">
    <property type="protein sequence ID" value="CAG1984822.1"/>
    <property type="molecule type" value="Genomic_DNA"/>
</dbReference>
<reference evidence="1" key="2">
    <citation type="submission" date="2021-03" db="EMBL/GenBank/DDBJ databases">
        <authorList>
            <person name="Alouane T."/>
            <person name="Langin T."/>
            <person name="Bonhomme L."/>
        </authorList>
    </citation>
    <scope>NUCLEOTIDE SEQUENCE</scope>
    <source>
        <strain evidence="1">MDC_Fg202</strain>
    </source>
</reference>
<sequence length="97" mass="10973">MGKLCRIEFWGFVRFSKVFLYRTLDQSGCVSLNPVAMADFTSNGYHHTFPSPGIDDSMRAWVAGCNTSVLIIDGTTDPPTLLRLRQPKRTYDPSRNE</sequence>